<dbReference type="InterPro" id="IPR056823">
    <property type="entry name" value="TEN-like_YD-shell"/>
</dbReference>
<dbReference type="NCBIfam" id="TIGR03696">
    <property type="entry name" value="Rhs_assc_core"/>
    <property type="match status" value="1"/>
</dbReference>
<evidence type="ECO:0008006" key="6">
    <source>
        <dbReference type="Google" id="ProtNLM"/>
    </source>
</evidence>
<accession>F8KVD1</accession>
<keyword evidence="5" id="KW-1185">Reference proteome</keyword>
<dbReference type="Pfam" id="PF20148">
    <property type="entry name" value="DUF6531"/>
    <property type="match status" value="1"/>
</dbReference>
<dbReference type="STRING" id="765952.PUV_27040"/>
<dbReference type="PANTHER" id="PTHR32305">
    <property type="match status" value="1"/>
</dbReference>
<evidence type="ECO:0000259" key="3">
    <source>
        <dbReference type="Pfam" id="PF25023"/>
    </source>
</evidence>
<proteinExistence type="predicted"/>
<dbReference type="eggNOG" id="COG3209">
    <property type="taxonomic scope" value="Bacteria"/>
</dbReference>
<evidence type="ECO:0000256" key="1">
    <source>
        <dbReference type="ARBA" id="ARBA00022737"/>
    </source>
</evidence>
<reference key="1">
    <citation type="journal article" date="2011" name="Mol. Biol. Evol.">
        <title>Unity in variety -- the pan-genome of the Chlamydiae.</title>
        <authorList>
            <person name="Collingro A."/>
            <person name="Tischler P."/>
            <person name="Weinmaier T."/>
            <person name="Penz T."/>
            <person name="Heinz E."/>
            <person name="Brunham R.C."/>
            <person name="Read T.D."/>
            <person name="Bavoil P.M."/>
            <person name="Sachse K."/>
            <person name="Kahane S."/>
            <person name="Friedman M.G."/>
            <person name="Rattei T."/>
            <person name="Myers G.S.A."/>
            <person name="Horn M."/>
        </authorList>
    </citation>
    <scope>NUCLEOTIDE SEQUENCE</scope>
    <source>
        <strain>UV7</strain>
    </source>
</reference>
<evidence type="ECO:0000313" key="5">
    <source>
        <dbReference type="Proteomes" id="UP000000495"/>
    </source>
</evidence>
<reference evidence="4 5" key="2">
    <citation type="journal article" date="2011" name="Mol. Biol. Evol.">
        <title>Unity in variety--the pan-genome of the Chlamydiae.</title>
        <authorList>
            <person name="Collingro A."/>
            <person name="Tischler P."/>
            <person name="Weinmaier T."/>
            <person name="Penz T."/>
            <person name="Heinz E."/>
            <person name="Brunham R.C."/>
            <person name="Read T.D."/>
            <person name="Bavoil P.M."/>
            <person name="Sachse K."/>
            <person name="Kahane S."/>
            <person name="Friedman M.G."/>
            <person name="Rattei T."/>
            <person name="Myers G.S."/>
            <person name="Horn M."/>
        </authorList>
    </citation>
    <scope>NUCLEOTIDE SEQUENCE [LARGE SCALE GENOMIC DNA]</scope>
    <source>
        <strain evidence="5">UV7</strain>
    </source>
</reference>
<protein>
    <recommendedName>
        <fullName evidence="6">Rhs family protein</fullName>
    </recommendedName>
</protein>
<sequence>MKHIFLFLFLTLCCRIFSFQTSLSTPEHIENDPVHLYLHHAINVINGTLYEAETDLATSGASSLTLKRIYFPQERATSPWEHGWQFNYPHYQSSSNDKKVNNQLEYDAQGRLIKIHSNHDEQITFSYTQDHPLQCHVKSHDGQNLKYSYASHTNSKNQIFHLLEEAKLPSGLVWRYQYQEHPLEKKMLLIHKEGSEGYFVQTEYYDQEEIDSIPSKEGPLRNFSCGKIKCQWQPHGIDKTPVKTVSLVYSPGKTEVFDALNNQTTYHYNGYGQITAVEYYLKDDVQDPILYRTEKYYWDSNLKIQAPIGKTIEDSQGNVWLCQRYLYNEEGSLIQETLYGNLSGHCPSPIILDEHGIPKNPTIEHYSSYYTYKDNNLVQIKGDNGSSLSFVYDNHLLKGKFYHDQERIRIREFYDYNADDILIKTITDDGSSYDPDDLKHVSERQITYIHLFQSGPFVGLTDSIEEKYLDLSDQTEHLIKRIQHFYSTNHKLIRRDIFNSHQNFSFSEVQDYDHLGNLTYVATPSWTQEYKFDLYGNILLNKKTLPSGDSEEVVNHYDFRNRLIRQELFSSARLSKMAVFSYDLQGNKISEDDGYGNATSFEYDGLNRLVKTISPAVENEQGEKIHPVLTYSYDIFDHITSMVSPKGEMTSTTYNIRGKPLKITYPDLSEESFEYSLDGSLKRWNMKNGCSIVYERDFLGRVTKASLLDAQSVLIQGTQAIYSTSNLKTVIAPSGVVIDHLYDPSGKQIGQIQHTADTSVHTICHYDATEQLVSTEEWIAPNKEYYTKTIYHQKGSVVESQQGKILYETKTDTSTKKPLNEKRWVNSLGQNVLLLEETDKNGNLISLLYDALGRMVALTKTSSSGELLFKQEYRYDLVGNKIWQKSQNDKNSIIHEWEYGPGNHLLKHIEGSGLACQRTTYYIYDKDKLVKTIKPNGVELMAIYNGRGLIEHLFSSDGTIDYSYAYDSANRITQLIDHRLKQTTKRTYSSTGLLTDEELGNGLQMIHEYDAKGRKTKVILPDDSAVIYTYNPLFLKKVQRVSPSGKICYQHTYSFDIHGQLETSELIQGLGTIHYQYNKDGRCEEINSPFFKEKLFYDTADNLKATIITHNNETLNAQYSYDCLDQLIQEQSSYFEHSYLFDSLFQCQEKDHIAYQYDDLFQLLDTSEQSFEYDPNGNCTAQIQSQQHISYTYDALDRLIQLKTDHQYLIEYQYDCFNRRLSKLIKVFNVSENEWQTHHQIHFLYDEDREIGEIDPEGNIQKLRILGQGMGAEIGAAIALEIHGHVYASICDHRGSITCLVDTETAEIVESYQYSAFGEEQIYNAKNEQVPLSPSANPWRFSSKYREDETQLIFFGKRFYDPKNGRWLTPDPLRADSPNFYTYVNNNPLNHVDLYGLFSLKTAFQKYANFTQWLALPFGSSSLKRCLKKCSEHLIARPFFNLTGFYIYPSETGTYGHGEFSDQVRVTMINGILNTYEDFSSTLRIVSETHGGENIHYVFRPTQGLFPDLLQAFMSKIGYLSPHVRQLARTWKDMIQEMGGTENGGLIIHYAHSLGGTDTFTAAQLLTPEEKRMLRIFTIGSPTLFSNQGFENVLNYVSKRDGVSLFDPVGYIKGIFSQTSNVSYVGTLKGIPLIDHLIGWVTYTDLLKILGIKFLQSYPSPDY</sequence>
<dbReference type="Proteomes" id="UP000000495">
    <property type="component" value="Chromosome"/>
</dbReference>
<evidence type="ECO:0000259" key="2">
    <source>
        <dbReference type="Pfam" id="PF20148"/>
    </source>
</evidence>
<dbReference type="Pfam" id="PF25023">
    <property type="entry name" value="TEN_YD-shell"/>
    <property type="match status" value="1"/>
</dbReference>
<dbReference type="HOGENOM" id="CLU_002321_0_0_0"/>
<keyword evidence="1" id="KW-0677">Repeat</keyword>
<feature type="domain" description="DUF6531" evidence="2">
    <location>
        <begin position="40"/>
        <end position="91"/>
    </location>
</feature>
<gene>
    <name evidence="4" type="ordered locus">PUV_27040</name>
</gene>
<name>F8KVD1_PARAV</name>
<dbReference type="RefSeq" id="WP_013925723.1">
    <property type="nucleotide sequence ID" value="NC_015702.1"/>
</dbReference>
<dbReference type="OrthoDB" id="19607at2"/>
<organism evidence="4 5">
    <name type="scientific">Parachlamydia acanthamoebae (strain UV7)</name>
    <dbReference type="NCBI Taxonomy" id="765952"/>
    <lineage>
        <taxon>Bacteria</taxon>
        <taxon>Pseudomonadati</taxon>
        <taxon>Chlamydiota</taxon>
        <taxon>Chlamydiia</taxon>
        <taxon>Parachlamydiales</taxon>
        <taxon>Parachlamydiaceae</taxon>
        <taxon>Parachlamydia</taxon>
    </lineage>
</organism>
<feature type="domain" description="Teneurin-like YD-shell" evidence="3">
    <location>
        <begin position="1090"/>
        <end position="1388"/>
    </location>
</feature>
<dbReference type="EMBL" id="FR872580">
    <property type="protein sequence ID" value="CCB87654.1"/>
    <property type="molecule type" value="Genomic_DNA"/>
</dbReference>
<dbReference type="InterPro" id="IPR045351">
    <property type="entry name" value="DUF6531"/>
</dbReference>
<dbReference type="InterPro" id="IPR050708">
    <property type="entry name" value="T6SS_VgrG/RHS"/>
</dbReference>
<dbReference type="KEGG" id="puv:PUV_27040"/>
<dbReference type="InterPro" id="IPR022385">
    <property type="entry name" value="Rhs_assc_core"/>
</dbReference>
<dbReference type="Gene3D" id="2.180.10.10">
    <property type="entry name" value="RHS repeat-associated core"/>
    <property type="match status" value="3"/>
</dbReference>
<evidence type="ECO:0000313" key="4">
    <source>
        <dbReference type="EMBL" id="CCB87654.1"/>
    </source>
</evidence>
<dbReference type="PANTHER" id="PTHR32305:SF15">
    <property type="entry name" value="PROTEIN RHSA-RELATED"/>
    <property type="match status" value="1"/>
</dbReference>